<name>A0AAV9KWQ8_9SOLN</name>
<comment type="caution">
    <text evidence="3">The sequence shown here is derived from an EMBL/GenBank/DDBJ whole genome shotgun (WGS) entry which is preliminary data.</text>
</comment>
<dbReference type="Proteomes" id="UP001311915">
    <property type="component" value="Unassembled WGS sequence"/>
</dbReference>
<evidence type="ECO:0000313" key="3">
    <source>
        <dbReference type="EMBL" id="KAK4717482.1"/>
    </source>
</evidence>
<feature type="domain" description="FAF" evidence="2">
    <location>
        <begin position="100"/>
        <end position="151"/>
    </location>
</feature>
<gene>
    <name evidence="3" type="ORF">R3W88_015820</name>
</gene>
<evidence type="ECO:0000259" key="2">
    <source>
        <dbReference type="Pfam" id="PF11250"/>
    </source>
</evidence>
<evidence type="ECO:0000313" key="4">
    <source>
        <dbReference type="Proteomes" id="UP001311915"/>
    </source>
</evidence>
<sequence>MSQNLEDVSSWSFIQILNNPSTYHHQLDYKEDDNDNVYIHPSTKLSSLVMSTKSLEMCTESLGNETGCYFNESMEERDISRGVQRSKCREFKKRIKRTVNFPPPLTSISGNERVRIRSYREGGRLVLRAVSICACRSYFQAERAIGTLTLSWRNDGTNNKVAQKAEVENGEDATSCRKLTSEIGIPRRCKEKSGSRIKGISNWGQFWVAIS</sequence>
<dbReference type="AlphaFoldDB" id="A0AAV9KWQ8"/>
<dbReference type="InterPro" id="IPR021410">
    <property type="entry name" value="FAF"/>
</dbReference>
<dbReference type="Pfam" id="PF11250">
    <property type="entry name" value="FAF"/>
    <property type="match status" value="1"/>
</dbReference>
<accession>A0AAV9KWQ8</accession>
<dbReference type="PANTHER" id="PTHR33155:SF37">
    <property type="entry name" value="PROTEIN FANTASTIC FOUR 3"/>
    <property type="match status" value="1"/>
</dbReference>
<comment type="similarity">
    <text evidence="1">Belongs to the fantastic four family.</text>
</comment>
<dbReference type="EMBL" id="JAWPEI010000008">
    <property type="protein sequence ID" value="KAK4717482.1"/>
    <property type="molecule type" value="Genomic_DNA"/>
</dbReference>
<protein>
    <recommendedName>
        <fullName evidence="2">FAF domain-containing protein</fullName>
    </recommendedName>
</protein>
<proteinExistence type="inferred from homology"/>
<keyword evidence="4" id="KW-1185">Reference proteome</keyword>
<organism evidence="3 4">
    <name type="scientific">Solanum pinnatisectum</name>
    <name type="common">tansyleaf nightshade</name>
    <dbReference type="NCBI Taxonomy" id="50273"/>
    <lineage>
        <taxon>Eukaryota</taxon>
        <taxon>Viridiplantae</taxon>
        <taxon>Streptophyta</taxon>
        <taxon>Embryophyta</taxon>
        <taxon>Tracheophyta</taxon>
        <taxon>Spermatophyta</taxon>
        <taxon>Magnoliopsida</taxon>
        <taxon>eudicotyledons</taxon>
        <taxon>Gunneridae</taxon>
        <taxon>Pentapetalae</taxon>
        <taxon>asterids</taxon>
        <taxon>lamiids</taxon>
        <taxon>Solanales</taxon>
        <taxon>Solanaceae</taxon>
        <taxon>Solanoideae</taxon>
        <taxon>Solaneae</taxon>
        <taxon>Solanum</taxon>
    </lineage>
</organism>
<evidence type="ECO:0000256" key="1">
    <source>
        <dbReference type="ARBA" id="ARBA00008690"/>
    </source>
</evidence>
<dbReference type="InterPro" id="IPR046431">
    <property type="entry name" value="FAF_dom"/>
</dbReference>
<reference evidence="3 4" key="1">
    <citation type="submission" date="2023-10" db="EMBL/GenBank/DDBJ databases">
        <title>Genome-Wide Identification Analysis in wild type Solanum Pinnatisectum Reveals Some Genes Defensing Phytophthora Infestans.</title>
        <authorList>
            <person name="Sun C."/>
        </authorList>
    </citation>
    <scope>NUCLEOTIDE SEQUENCE [LARGE SCALE GENOMIC DNA]</scope>
    <source>
        <strain evidence="3">LQN</strain>
        <tissue evidence="3">Leaf</tissue>
    </source>
</reference>
<dbReference type="PANTHER" id="PTHR33155">
    <property type="entry name" value="FANTASTIC FOUR-LIKE PROTEIN (DUF3049)"/>
    <property type="match status" value="1"/>
</dbReference>